<dbReference type="STRING" id="1548018.LS64_13985"/>
<organism evidence="2 3">
    <name type="scientific">Helicobacter saguini</name>
    <dbReference type="NCBI Taxonomy" id="1548018"/>
    <lineage>
        <taxon>Bacteria</taxon>
        <taxon>Pseudomonadati</taxon>
        <taxon>Campylobacterota</taxon>
        <taxon>Epsilonproteobacteria</taxon>
        <taxon>Campylobacterales</taxon>
        <taxon>Helicobacteraceae</taxon>
        <taxon>Helicobacter</taxon>
    </lineage>
</organism>
<evidence type="ECO:0000259" key="1">
    <source>
        <dbReference type="Pfam" id="PF01926"/>
    </source>
</evidence>
<evidence type="ECO:0000313" key="3">
    <source>
        <dbReference type="Proteomes" id="UP000029714"/>
    </source>
</evidence>
<dbReference type="GO" id="GO:0005525">
    <property type="term" value="F:GTP binding"/>
    <property type="evidence" value="ECO:0007669"/>
    <property type="project" value="InterPro"/>
</dbReference>
<name>A0A347W2T8_9HELI</name>
<reference evidence="2 3" key="2">
    <citation type="journal article" date="2016" name="Infect. Immun.">
        <title>Helicobacter saguini, a Novel Helicobacter Isolated from Cotton-Top Tamarins with Ulcerative Colitis, Has Proinflammatory Properties and Induces Typhlocolitis and Dysplasia in Gnotobiotic IL-10-/- Mice.</title>
        <authorList>
            <person name="Shen Z."/>
            <person name="Mannion A."/>
            <person name="Whary M.T."/>
            <person name="Muthupalani S."/>
            <person name="Sheh A."/>
            <person name="Feng Y."/>
            <person name="Gong G."/>
            <person name="Vandamme P."/>
            <person name="Holcombe H.R."/>
            <person name="Paster B.J."/>
            <person name="Fox J.G."/>
        </authorList>
    </citation>
    <scope>NUCLEOTIDE SEQUENCE [LARGE SCALE GENOMIC DNA]</scope>
    <source>
        <strain evidence="2 3">MIT 97-6194</strain>
    </source>
</reference>
<dbReference type="EMBL" id="JRMP02000009">
    <property type="protein sequence ID" value="TLD94201.1"/>
    <property type="molecule type" value="Genomic_DNA"/>
</dbReference>
<reference evidence="2 3" key="1">
    <citation type="journal article" date="2014" name="Genome Announc.">
        <title>Draft genome sequences of eight enterohepatic helicobacter species isolated from both laboratory and wild rodents.</title>
        <authorList>
            <person name="Sheh A."/>
            <person name="Shen Z."/>
            <person name="Fox J.G."/>
        </authorList>
    </citation>
    <scope>NUCLEOTIDE SEQUENCE [LARGE SCALE GENOMIC DNA]</scope>
    <source>
        <strain evidence="2 3">MIT 97-6194</strain>
    </source>
</reference>
<gene>
    <name evidence="2" type="ORF">LS64_006790</name>
</gene>
<keyword evidence="3" id="KW-1185">Reference proteome</keyword>
<feature type="domain" description="G" evidence="1">
    <location>
        <begin position="139"/>
        <end position="173"/>
    </location>
</feature>
<proteinExistence type="predicted"/>
<comment type="caution">
    <text evidence="2">The sequence shown here is derived from an EMBL/GenBank/DDBJ whole genome shotgun (WGS) entry which is preliminary data.</text>
</comment>
<dbReference type="AlphaFoldDB" id="A0A347W2T8"/>
<dbReference type="Pfam" id="PF01926">
    <property type="entry name" value="MMR_HSR1"/>
    <property type="match status" value="1"/>
</dbReference>
<dbReference type="Proteomes" id="UP000029714">
    <property type="component" value="Unassembled WGS sequence"/>
</dbReference>
<evidence type="ECO:0000313" key="2">
    <source>
        <dbReference type="EMBL" id="TLD94201.1"/>
    </source>
</evidence>
<protein>
    <recommendedName>
        <fullName evidence="1">G domain-containing protein</fullName>
    </recommendedName>
</protein>
<dbReference type="SUPFAM" id="SSF52540">
    <property type="entry name" value="P-loop containing nucleoside triphosphate hydrolases"/>
    <property type="match status" value="1"/>
</dbReference>
<dbReference type="InterPro" id="IPR006073">
    <property type="entry name" value="GTP-bd"/>
</dbReference>
<sequence>MNFIKTLDKAFFLYHRIYLFKKGNKMSAIYESCKCNNDSVSVFCKECGSIISKDNSKEYDINLLENMQKECKEYARYTQDSIKNITFASPLPSLDNEFSKFAKIKKLLEIYKNKLQENEMINYHINEITKFLQRDNTFQIAFVGLIKAGKSTLINAMLKQNYASMKVEPETAALTKFKYEIFEKYFRR</sequence>
<accession>A0A347W2T8</accession>
<dbReference type="InterPro" id="IPR027417">
    <property type="entry name" value="P-loop_NTPase"/>
</dbReference>
<dbReference type="OrthoDB" id="4379468at2"/>
<dbReference type="Gene3D" id="3.40.50.300">
    <property type="entry name" value="P-loop containing nucleotide triphosphate hydrolases"/>
    <property type="match status" value="1"/>
</dbReference>